<dbReference type="STRING" id="1296120.A0A1B9H077"/>
<dbReference type="SUPFAM" id="SSF52833">
    <property type="entry name" value="Thioredoxin-like"/>
    <property type="match status" value="1"/>
</dbReference>
<name>A0A1B9H077_9TREE</name>
<sequence length="441" mass="48969">MTARYDPSSSSNFRHINSVHRYSDPDSLDSPPLPSMISNDPHDELSPTSSTAILTPETLDPVISTPKMSSDHAMLSSMSSQPTPKLVIPTHHDLSRAFPLLPPHHPLRSKMYSQPEKEKVTTPSSPAHTPKGHPINADRYFTFNTKTKSNPLTNPFTYGNRTTSLTYLLRIPRRLRPVLLLGVCVITFGLVFLSRAMSHARHMDSVIAYKHQMAFGRRELAAKTAAGQHPLLVSETLDAQKAEAVIASHSGVTSLAFESVEEELAALISFITSTTANALPALDPLEPLDPSVVLDFDPSGPNARDDLELLQNEINTIYPIVLVGKMRDPWHREIKRMLADYRIVPAPLIIDVDQRRDHSTIIPLLARLIGTTELPQLLLQGKSIGSYHDILDLRDQGLLRETIEESGAVSMRQLKKKKKGLKEKERIENERILGPAPIVAH</sequence>
<feature type="transmembrane region" description="Helical" evidence="2">
    <location>
        <begin position="178"/>
        <end position="197"/>
    </location>
</feature>
<gene>
    <name evidence="3" type="ORF">I316_01907</name>
</gene>
<keyword evidence="2" id="KW-0472">Membrane</keyword>
<dbReference type="OrthoDB" id="423313at2759"/>
<evidence type="ECO:0000313" key="4">
    <source>
        <dbReference type="Proteomes" id="UP000092666"/>
    </source>
</evidence>
<dbReference type="EMBL" id="KI669495">
    <property type="protein sequence ID" value="OCF36654.1"/>
    <property type="molecule type" value="Genomic_DNA"/>
</dbReference>
<protein>
    <submittedName>
        <fullName evidence="3">Uncharacterized protein</fullName>
    </submittedName>
</protein>
<organism evidence="3 4">
    <name type="scientific">Kwoniella heveanensis BCC8398</name>
    <dbReference type="NCBI Taxonomy" id="1296120"/>
    <lineage>
        <taxon>Eukaryota</taxon>
        <taxon>Fungi</taxon>
        <taxon>Dikarya</taxon>
        <taxon>Basidiomycota</taxon>
        <taxon>Agaricomycotina</taxon>
        <taxon>Tremellomycetes</taxon>
        <taxon>Tremellales</taxon>
        <taxon>Cryptococcaceae</taxon>
        <taxon>Kwoniella</taxon>
    </lineage>
</organism>
<dbReference type="AlphaFoldDB" id="A0A1B9H077"/>
<evidence type="ECO:0000256" key="1">
    <source>
        <dbReference type="SAM" id="MobiDB-lite"/>
    </source>
</evidence>
<evidence type="ECO:0000256" key="2">
    <source>
        <dbReference type="SAM" id="Phobius"/>
    </source>
</evidence>
<dbReference type="Proteomes" id="UP000092666">
    <property type="component" value="Unassembled WGS sequence"/>
</dbReference>
<keyword evidence="2" id="KW-0812">Transmembrane</keyword>
<proteinExistence type="predicted"/>
<keyword evidence="4" id="KW-1185">Reference proteome</keyword>
<reference evidence="4" key="2">
    <citation type="submission" date="2013-12" db="EMBL/GenBank/DDBJ databases">
        <title>Evolution of pathogenesis and genome organization in the Tremellales.</title>
        <authorList>
            <person name="Cuomo C."/>
            <person name="Litvintseva A."/>
            <person name="Heitman J."/>
            <person name="Chen Y."/>
            <person name="Sun S."/>
            <person name="Springer D."/>
            <person name="Dromer F."/>
            <person name="Young S."/>
            <person name="Zeng Q."/>
            <person name="Chapman S."/>
            <person name="Gujja S."/>
            <person name="Saif S."/>
            <person name="Birren B."/>
        </authorList>
    </citation>
    <scope>NUCLEOTIDE SEQUENCE [LARGE SCALE GENOMIC DNA]</scope>
    <source>
        <strain evidence="4">BCC8398</strain>
    </source>
</reference>
<keyword evidence="2" id="KW-1133">Transmembrane helix</keyword>
<feature type="region of interest" description="Disordered" evidence="1">
    <location>
        <begin position="1"/>
        <end position="52"/>
    </location>
</feature>
<evidence type="ECO:0000313" key="3">
    <source>
        <dbReference type="EMBL" id="OCF36654.1"/>
    </source>
</evidence>
<dbReference type="Gene3D" id="3.40.30.10">
    <property type="entry name" value="Glutaredoxin"/>
    <property type="match status" value="1"/>
</dbReference>
<dbReference type="InterPro" id="IPR036249">
    <property type="entry name" value="Thioredoxin-like_sf"/>
</dbReference>
<dbReference type="PROSITE" id="PS51354">
    <property type="entry name" value="GLUTAREDOXIN_2"/>
    <property type="match status" value="1"/>
</dbReference>
<feature type="region of interest" description="Disordered" evidence="1">
    <location>
        <begin position="114"/>
        <end position="137"/>
    </location>
</feature>
<accession>A0A1B9H077</accession>
<reference evidence="3 4" key="1">
    <citation type="submission" date="2013-07" db="EMBL/GenBank/DDBJ databases">
        <title>The Genome Sequence of Cryptococcus heveanensis BCC8398.</title>
        <authorList>
            <consortium name="The Broad Institute Genome Sequencing Platform"/>
            <person name="Cuomo C."/>
            <person name="Litvintseva A."/>
            <person name="Chen Y."/>
            <person name="Heitman J."/>
            <person name="Sun S."/>
            <person name="Springer D."/>
            <person name="Dromer F."/>
            <person name="Young S.K."/>
            <person name="Zeng Q."/>
            <person name="Gargeya S."/>
            <person name="Fitzgerald M."/>
            <person name="Abouelleil A."/>
            <person name="Alvarado L."/>
            <person name="Berlin A.M."/>
            <person name="Chapman S.B."/>
            <person name="Dewar J."/>
            <person name="Goldberg J."/>
            <person name="Griggs A."/>
            <person name="Gujja S."/>
            <person name="Hansen M."/>
            <person name="Howarth C."/>
            <person name="Imamovic A."/>
            <person name="Larimer J."/>
            <person name="McCowan C."/>
            <person name="Murphy C."/>
            <person name="Pearson M."/>
            <person name="Priest M."/>
            <person name="Roberts A."/>
            <person name="Saif S."/>
            <person name="Shea T."/>
            <person name="Sykes S."/>
            <person name="Wortman J."/>
            <person name="Nusbaum C."/>
            <person name="Birren B."/>
        </authorList>
    </citation>
    <scope>NUCLEOTIDE SEQUENCE [LARGE SCALE GENOMIC DNA]</scope>
    <source>
        <strain evidence="3 4">BCC8398</strain>
    </source>
</reference>